<name>A0AAF3J5R2_9BILA</name>
<dbReference type="SUPFAM" id="SSF52799">
    <property type="entry name" value="(Phosphotyrosine protein) phosphatases II"/>
    <property type="match status" value="1"/>
</dbReference>
<dbReference type="InterPro" id="IPR003595">
    <property type="entry name" value="Tyr_Pase_cat"/>
</dbReference>
<organism evidence="4 5">
    <name type="scientific">Mesorhabditis belari</name>
    <dbReference type="NCBI Taxonomy" id="2138241"/>
    <lineage>
        <taxon>Eukaryota</taxon>
        <taxon>Metazoa</taxon>
        <taxon>Ecdysozoa</taxon>
        <taxon>Nematoda</taxon>
        <taxon>Chromadorea</taxon>
        <taxon>Rhabditida</taxon>
        <taxon>Rhabditina</taxon>
        <taxon>Rhabditomorpha</taxon>
        <taxon>Rhabditoidea</taxon>
        <taxon>Rhabditidae</taxon>
        <taxon>Mesorhabditinae</taxon>
        <taxon>Mesorhabditis</taxon>
    </lineage>
</organism>
<evidence type="ECO:0000259" key="3">
    <source>
        <dbReference type="PROSITE" id="PS50056"/>
    </source>
</evidence>
<dbReference type="PROSITE" id="PS50056">
    <property type="entry name" value="TYR_PHOSPHATASE_2"/>
    <property type="match status" value="1"/>
</dbReference>
<sequence length="292" mass="33816">MMAVKDVKPRKSESKTRKRAKTNPRKMIKDLKENDPNKQSSAAGIQNLFQDHLKFFCPVFFAFTKPENQERHRSQEVFLLDSSRVQLREWPHDYIHASWVDGFEKKRQYIASATPHNASMVAAFWRMCVQEKIEVIALLMKPDDEDATLLTTTTKAGDYNVEIETKAEKSFDVLSVSISGKAKHSLKILALNGWTVDEKPPLDVFEKLREAIVENNPSEGPFIISCKHGIFRTGLFLLYDIEYKELAKKNTIRIYDVIQDLRLQRVQFFESRKCFDLIYDVSVEACKKFIDA</sequence>
<feature type="compositionally biased region" description="Basic residues" evidence="1">
    <location>
        <begin position="16"/>
        <end position="26"/>
    </location>
</feature>
<accession>A0AAF3J5R2</accession>
<feature type="region of interest" description="Disordered" evidence="1">
    <location>
        <begin position="1"/>
        <end position="40"/>
    </location>
</feature>
<dbReference type="PRINTS" id="PR00700">
    <property type="entry name" value="PRTYPHPHTASE"/>
</dbReference>
<dbReference type="PANTHER" id="PTHR19134:SF559">
    <property type="entry name" value="TYROSINE-PROTEIN PHOSPHATASE DOMAIN-CONTAINING PROTEIN"/>
    <property type="match status" value="1"/>
</dbReference>
<dbReference type="InterPro" id="IPR050348">
    <property type="entry name" value="Protein-Tyr_Phosphatase"/>
</dbReference>
<dbReference type="WBParaSite" id="MBELARI_LOCUS17903">
    <property type="protein sequence ID" value="MBELARI_LOCUS17903"/>
    <property type="gene ID" value="MBELARI_LOCUS17903"/>
</dbReference>
<keyword evidence="4" id="KW-1185">Reference proteome</keyword>
<dbReference type="GO" id="GO:0004725">
    <property type="term" value="F:protein tyrosine phosphatase activity"/>
    <property type="evidence" value="ECO:0007669"/>
    <property type="project" value="InterPro"/>
</dbReference>
<dbReference type="CDD" id="cd00047">
    <property type="entry name" value="PTPc"/>
    <property type="match status" value="1"/>
</dbReference>
<dbReference type="PROSITE" id="PS50055">
    <property type="entry name" value="TYR_PHOSPHATASE_PTP"/>
    <property type="match status" value="1"/>
</dbReference>
<dbReference type="PANTHER" id="PTHR19134">
    <property type="entry name" value="RECEPTOR-TYPE TYROSINE-PROTEIN PHOSPHATASE"/>
    <property type="match status" value="1"/>
</dbReference>
<dbReference type="InterPro" id="IPR000387">
    <property type="entry name" value="Tyr_Pase_dom"/>
</dbReference>
<feature type="compositionally biased region" description="Basic and acidic residues" evidence="1">
    <location>
        <begin position="27"/>
        <end position="36"/>
    </location>
</feature>
<feature type="domain" description="Tyrosine-protein phosphatase" evidence="2">
    <location>
        <begin position="66"/>
        <end position="285"/>
    </location>
</feature>
<dbReference type="SMART" id="SM00194">
    <property type="entry name" value="PTPc"/>
    <property type="match status" value="1"/>
</dbReference>
<evidence type="ECO:0000313" key="4">
    <source>
        <dbReference type="Proteomes" id="UP000887575"/>
    </source>
</evidence>
<dbReference type="Proteomes" id="UP000887575">
    <property type="component" value="Unassembled WGS sequence"/>
</dbReference>
<dbReference type="Pfam" id="PF00102">
    <property type="entry name" value="Y_phosphatase"/>
    <property type="match status" value="1"/>
</dbReference>
<protein>
    <submittedName>
        <fullName evidence="5">Uncharacterized protein</fullName>
    </submittedName>
</protein>
<evidence type="ECO:0000259" key="2">
    <source>
        <dbReference type="PROSITE" id="PS50055"/>
    </source>
</evidence>
<dbReference type="Gene3D" id="3.90.190.10">
    <property type="entry name" value="Protein tyrosine phosphatase superfamily"/>
    <property type="match status" value="1"/>
</dbReference>
<feature type="domain" description="Tyrosine specific protein phosphatases" evidence="3">
    <location>
        <begin position="202"/>
        <end position="276"/>
    </location>
</feature>
<dbReference type="AlphaFoldDB" id="A0AAF3J5R2"/>
<dbReference type="SMART" id="SM00404">
    <property type="entry name" value="PTPc_motif"/>
    <property type="match status" value="1"/>
</dbReference>
<proteinExistence type="predicted"/>
<reference evidence="5" key="1">
    <citation type="submission" date="2024-02" db="UniProtKB">
        <authorList>
            <consortium name="WormBaseParasite"/>
        </authorList>
    </citation>
    <scope>IDENTIFICATION</scope>
</reference>
<evidence type="ECO:0000256" key="1">
    <source>
        <dbReference type="SAM" id="MobiDB-lite"/>
    </source>
</evidence>
<feature type="compositionally biased region" description="Basic and acidic residues" evidence="1">
    <location>
        <begin position="1"/>
        <end position="15"/>
    </location>
</feature>
<dbReference type="InterPro" id="IPR029021">
    <property type="entry name" value="Prot-tyrosine_phosphatase-like"/>
</dbReference>
<evidence type="ECO:0000313" key="5">
    <source>
        <dbReference type="WBParaSite" id="MBELARI_LOCUS17903"/>
    </source>
</evidence>
<dbReference type="InterPro" id="IPR000242">
    <property type="entry name" value="PTP_cat"/>
</dbReference>